<organism evidence="3">
    <name type="scientific">Lichtheimia ramosa</name>
    <dbReference type="NCBI Taxonomy" id="688394"/>
    <lineage>
        <taxon>Eukaryota</taxon>
        <taxon>Fungi</taxon>
        <taxon>Fungi incertae sedis</taxon>
        <taxon>Mucoromycota</taxon>
        <taxon>Mucoromycotina</taxon>
        <taxon>Mucoromycetes</taxon>
        <taxon>Mucorales</taxon>
        <taxon>Lichtheimiaceae</taxon>
        <taxon>Lichtheimia</taxon>
    </lineage>
</organism>
<dbReference type="SUPFAM" id="SSF46689">
    <property type="entry name" value="Homeodomain-like"/>
    <property type="match status" value="2"/>
</dbReference>
<gene>
    <name evidence="3" type="ORF">LRAMOSA08682</name>
</gene>
<dbReference type="InterPro" id="IPR001005">
    <property type="entry name" value="SANT/Myb"/>
</dbReference>
<feature type="domain" description="Myb-like" evidence="2">
    <location>
        <begin position="158"/>
        <end position="200"/>
    </location>
</feature>
<dbReference type="Gene3D" id="1.10.10.60">
    <property type="entry name" value="Homeodomain-like"/>
    <property type="match status" value="1"/>
</dbReference>
<feature type="region of interest" description="Disordered" evidence="1">
    <location>
        <begin position="38"/>
        <end position="83"/>
    </location>
</feature>
<name>A0A077WG55_9FUNG</name>
<sequence>MDIKNLLCPSQHNATNTMLPIDDYSIYPAVPLTQQQPNWSSTLSLPESDDNGSSPAMSFVKSSPSSFNTATLTSPPDSPIIPPLPTTYSSSATLRRQHKGAQSRIPWTRQEDELLQRGYNQGLSWAMISSTYLPHRSRGCCWGRFKTLQTKIVEHREWDDNEDALLHMALRKHADLFKHAWKLVSHELGTKRSWRECESRSIKLSSGHMIRKRHLY</sequence>
<reference evidence="3" key="1">
    <citation type="journal article" date="2014" name="Genome Announc.">
        <title>De novo whole-genome sequence and genome annotation of Lichtheimia ramosa.</title>
        <authorList>
            <person name="Linde J."/>
            <person name="Schwartze V."/>
            <person name="Binder U."/>
            <person name="Lass-Florl C."/>
            <person name="Voigt K."/>
            <person name="Horn F."/>
        </authorList>
    </citation>
    <scope>NUCLEOTIDE SEQUENCE</scope>
    <source>
        <strain evidence="3">JMRC FSU:6197</strain>
    </source>
</reference>
<evidence type="ECO:0000256" key="1">
    <source>
        <dbReference type="SAM" id="MobiDB-lite"/>
    </source>
</evidence>
<proteinExistence type="predicted"/>
<feature type="compositionally biased region" description="Polar residues" evidence="1">
    <location>
        <begin position="38"/>
        <end position="70"/>
    </location>
</feature>
<evidence type="ECO:0000313" key="3">
    <source>
        <dbReference type="EMBL" id="CDS06154.1"/>
    </source>
</evidence>
<dbReference type="InterPro" id="IPR009057">
    <property type="entry name" value="Homeodomain-like_sf"/>
</dbReference>
<protein>
    <recommendedName>
        <fullName evidence="2">Myb-like domain-containing protein</fullName>
    </recommendedName>
</protein>
<dbReference type="PROSITE" id="PS50090">
    <property type="entry name" value="MYB_LIKE"/>
    <property type="match status" value="2"/>
</dbReference>
<dbReference type="AlphaFoldDB" id="A0A077WG55"/>
<evidence type="ECO:0000259" key="2">
    <source>
        <dbReference type="PROSITE" id="PS50090"/>
    </source>
</evidence>
<dbReference type="EMBL" id="LK023319">
    <property type="protein sequence ID" value="CDS06154.1"/>
    <property type="molecule type" value="Genomic_DNA"/>
</dbReference>
<feature type="domain" description="Myb-like" evidence="2">
    <location>
        <begin position="99"/>
        <end position="149"/>
    </location>
</feature>
<dbReference type="OrthoDB" id="2143914at2759"/>
<accession>A0A077WG55</accession>